<evidence type="ECO:0000313" key="2">
    <source>
        <dbReference type="Proteomes" id="UP000814140"/>
    </source>
</evidence>
<protein>
    <submittedName>
        <fullName evidence="1">Uncharacterized protein</fullName>
    </submittedName>
</protein>
<dbReference type="Proteomes" id="UP000814140">
    <property type="component" value="Unassembled WGS sequence"/>
</dbReference>
<reference evidence="1" key="2">
    <citation type="journal article" date="2022" name="New Phytol.">
        <title>Evolutionary transition to the ectomycorrhizal habit in the genomes of a hyperdiverse lineage of mushroom-forming fungi.</title>
        <authorList>
            <person name="Looney B."/>
            <person name="Miyauchi S."/>
            <person name="Morin E."/>
            <person name="Drula E."/>
            <person name="Courty P.E."/>
            <person name="Kohler A."/>
            <person name="Kuo A."/>
            <person name="LaButti K."/>
            <person name="Pangilinan J."/>
            <person name="Lipzen A."/>
            <person name="Riley R."/>
            <person name="Andreopoulos W."/>
            <person name="He G."/>
            <person name="Johnson J."/>
            <person name="Nolan M."/>
            <person name="Tritt A."/>
            <person name="Barry K.W."/>
            <person name="Grigoriev I.V."/>
            <person name="Nagy L.G."/>
            <person name="Hibbett D."/>
            <person name="Henrissat B."/>
            <person name="Matheny P.B."/>
            <person name="Labbe J."/>
            <person name="Martin F.M."/>
        </authorList>
    </citation>
    <scope>NUCLEOTIDE SEQUENCE</scope>
    <source>
        <strain evidence="1">HHB10654</strain>
    </source>
</reference>
<reference evidence="1" key="1">
    <citation type="submission" date="2021-03" db="EMBL/GenBank/DDBJ databases">
        <authorList>
            <consortium name="DOE Joint Genome Institute"/>
            <person name="Ahrendt S."/>
            <person name="Looney B.P."/>
            <person name="Miyauchi S."/>
            <person name="Morin E."/>
            <person name="Drula E."/>
            <person name="Courty P.E."/>
            <person name="Chicoki N."/>
            <person name="Fauchery L."/>
            <person name="Kohler A."/>
            <person name="Kuo A."/>
            <person name="Labutti K."/>
            <person name="Pangilinan J."/>
            <person name="Lipzen A."/>
            <person name="Riley R."/>
            <person name="Andreopoulos W."/>
            <person name="He G."/>
            <person name="Johnson J."/>
            <person name="Barry K.W."/>
            <person name="Grigoriev I.V."/>
            <person name="Nagy L."/>
            <person name="Hibbett D."/>
            <person name="Henrissat B."/>
            <person name="Matheny P.B."/>
            <person name="Labbe J."/>
            <person name="Martin F."/>
        </authorList>
    </citation>
    <scope>NUCLEOTIDE SEQUENCE</scope>
    <source>
        <strain evidence="1">HHB10654</strain>
    </source>
</reference>
<accession>A0ACB8T8M9</accession>
<proteinExistence type="predicted"/>
<organism evidence="1 2">
    <name type="scientific">Artomyces pyxidatus</name>
    <dbReference type="NCBI Taxonomy" id="48021"/>
    <lineage>
        <taxon>Eukaryota</taxon>
        <taxon>Fungi</taxon>
        <taxon>Dikarya</taxon>
        <taxon>Basidiomycota</taxon>
        <taxon>Agaricomycotina</taxon>
        <taxon>Agaricomycetes</taxon>
        <taxon>Russulales</taxon>
        <taxon>Auriscalpiaceae</taxon>
        <taxon>Artomyces</taxon>
    </lineage>
</organism>
<name>A0ACB8T8M9_9AGAM</name>
<gene>
    <name evidence="1" type="ORF">BV25DRAFT_1913781</name>
</gene>
<sequence length="391" mass="43663">MSPLQTSQILSERRIHLLLRKEVDERVKAGLAIPHSVAPSISVAAASTLTPLGNANIDDTGSGSDSTTPSLQYPDEETMSEAEDRLEDAAELRMDMSQDFETDVDDGLRTEAIEWILTVVPPVDIDRRWRVYSKDLYDQLMNVPDTRFLAAYLFGRYLRAISTTVKDSEDEGFFCTKRQADLDEGQRRIVMDFAVAAVALSVKYHRDVLRPLIPIRTLDFLVLAPHEMNDADFELAQRDILDVFSYNLGVPTPQAFLDELYLSLPTLRILTDTTRVWKKAPAPPEPDVFRFAVSLLTATALQKSLERAVLRSDTEAMCDQLEEGQDVSWKWGGSNPSGKVAEVVEEGKAQVQSNKGNTITRNAKEGDPAVKITRKGNDVVKLAHELNEVDK</sequence>
<evidence type="ECO:0000313" key="1">
    <source>
        <dbReference type="EMBL" id="KAI0065149.1"/>
    </source>
</evidence>
<keyword evidence="2" id="KW-1185">Reference proteome</keyword>
<dbReference type="EMBL" id="MU277196">
    <property type="protein sequence ID" value="KAI0065149.1"/>
    <property type="molecule type" value="Genomic_DNA"/>
</dbReference>
<comment type="caution">
    <text evidence="1">The sequence shown here is derived from an EMBL/GenBank/DDBJ whole genome shotgun (WGS) entry which is preliminary data.</text>
</comment>